<dbReference type="RefSeq" id="WP_193916545.1">
    <property type="nucleotide sequence ID" value="NZ_JADEWL010000004.1"/>
</dbReference>
<dbReference type="PANTHER" id="PTHR31460">
    <property type="match status" value="1"/>
</dbReference>
<dbReference type="Gene3D" id="2.120.10.30">
    <property type="entry name" value="TolB, C-terminal domain"/>
    <property type="match status" value="1"/>
</dbReference>
<evidence type="ECO:0000313" key="4">
    <source>
        <dbReference type="Proteomes" id="UP000620559"/>
    </source>
</evidence>
<comment type="caution">
    <text evidence="3">The sequence shown here is derived from an EMBL/GenBank/DDBJ whole genome shotgun (WGS) entry which is preliminary data.</text>
</comment>
<dbReference type="EMBL" id="JADEWL010000004">
    <property type="protein sequence ID" value="MBE9211514.1"/>
    <property type="molecule type" value="Genomic_DNA"/>
</dbReference>
<organism evidence="3 4">
    <name type="scientific">Plectonema cf. radiosum LEGE 06105</name>
    <dbReference type="NCBI Taxonomy" id="945769"/>
    <lineage>
        <taxon>Bacteria</taxon>
        <taxon>Bacillati</taxon>
        <taxon>Cyanobacteriota</taxon>
        <taxon>Cyanophyceae</taxon>
        <taxon>Oscillatoriophycideae</taxon>
        <taxon>Oscillatoriales</taxon>
        <taxon>Microcoleaceae</taxon>
        <taxon>Plectonema</taxon>
    </lineage>
</organism>
<dbReference type="AlphaFoldDB" id="A0A8J7JRM7"/>
<dbReference type="InterPro" id="IPR053224">
    <property type="entry name" value="Sensory_adhesion_molecule"/>
</dbReference>
<dbReference type="SUPFAM" id="SSF63829">
    <property type="entry name" value="Calcium-dependent phosphotriesterase"/>
    <property type="match status" value="1"/>
</dbReference>
<protein>
    <submittedName>
        <fullName evidence="3">Gluconolaconase</fullName>
    </submittedName>
</protein>
<evidence type="ECO:0000313" key="3">
    <source>
        <dbReference type="EMBL" id="MBE9211514.1"/>
    </source>
</evidence>
<feature type="signal peptide" evidence="2">
    <location>
        <begin position="1"/>
        <end position="21"/>
    </location>
</feature>
<keyword evidence="2" id="KW-0732">Signal</keyword>
<feature type="region of interest" description="Disordered" evidence="1">
    <location>
        <begin position="33"/>
        <end position="52"/>
    </location>
</feature>
<proteinExistence type="predicted"/>
<accession>A0A8J7JRM7</accession>
<evidence type="ECO:0000256" key="2">
    <source>
        <dbReference type="SAM" id="SignalP"/>
    </source>
</evidence>
<gene>
    <name evidence="3" type="ORF">IQ247_02070</name>
</gene>
<feature type="chain" id="PRO_5035268803" evidence="2">
    <location>
        <begin position="22"/>
        <end position="357"/>
    </location>
</feature>
<name>A0A8J7JRM7_9CYAN</name>
<dbReference type="InterPro" id="IPR011042">
    <property type="entry name" value="6-blade_b-propeller_TolB-like"/>
</dbReference>
<dbReference type="Proteomes" id="UP000620559">
    <property type="component" value="Unassembled WGS sequence"/>
</dbReference>
<sequence length="357" mass="39443">MLQKLLLISTLSVLMLGITQACGINVNLANTNSSVNSPNPQTNSQTKKNTSATTLEKIELPANFQYPNGITQAKDGTLYIGSITSGKILRIKPGQQTEIFFPGNNQVFAANTLRLDQERGIIWGTSSDFLGVRGSDGQVTRRSHRIFAIDINSGEVIRVIVMPDGGFGNDIALDEKGGVYITDSWRSRIHYLADVKNQLQIWVQDQRFAAADGQVGLAGIARHKNGVIIVGHFSQGKLFQVTPQASGKPKVEEINLSRTIENPDGMQFTADGQLIIIEGAIKSGNGRLLQIEMNSSISNIKEVKEIASQIISPVNLTLSENQVWVTESRIRHRLFKEEEANIPKQFFIHRFQLLHQK</sequence>
<dbReference type="PANTHER" id="PTHR31460:SF3">
    <property type="entry name" value="MESOCENTIN"/>
    <property type="match status" value="1"/>
</dbReference>
<reference evidence="3" key="1">
    <citation type="submission" date="2020-10" db="EMBL/GenBank/DDBJ databases">
        <authorList>
            <person name="Castelo-Branco R."/>
            <person name="Eusebio N."/>
            <person name="Adriana R."/>
            <person name="Vieira A."/>
            <person name="Brugerolle De Fraissinette N."/>
            <person name="Rezende De Castro R."/>
            <person name="Schneider M.P."/>
            <person name="Vasconcelos V."/>
            <person name="Leao P.N."/>
        </authorList>
    </citation>
    <scope>NUCLEOTIDE SEQUENCE</scope>
    <source>
        <strain evidence="3">LEGE 06105</strain>
    </source>
</reference>
<evidence type="ECO:0000256" key="1">
    <source>
        <dbReference type="SAM" id="MobiDB-lite"/>
    </source>
</evidence>
<keyword evidence="4" id="KW-1185">Reference proteome</keyword>
<dbReference type="PROSITE" id="PS51257">
    <property type="entry name" value="PROKAR_LIPOPROTEIN"/>
    <property type="match status" value="1"/>
</dbReference>